<accession>A0A371CJ43</accession>
<keyword evidence="3" id="KW-1185">Reference proteome</keyword>
<name>A0A371CJ43_9APHY</name>
<organism evidence="2 3">
    <name type="scientific">Lentinus brumalis</name>
    <dbReference type="NCBI Taxonomy" id="2498619"/>
    <lineage>
        <taxon>Eukaryota</taxon>
        <taxon>Fungi</taxon>
        <taxon>Dikarya</taxon>
        <taxon>Basidiomycota</taxon>
        <taxon>Agaricomycotina</taxon>
        <taxon>Agaricomycetes</taxon>
        <taxon>Polyporales</taxon>
        <taxon>Polyporaceae</taxon>
        <taxon>Lentinus</taxon>
    </lineage>
</organism>
<gene>
    <name evidence="2" type="ORF">OH76DRAFT_361418</name>
</gene>
<dbReference type="Proteomes" id="UP000256964">
    <property type="component" value="Unassembled WGS sequence"/>
</dbReference>
<proteinExistence type="predicted"/>
<keyword evidence="1" id="KW-1133">Transmembrane helix</keyword>
<protein>
    <submittedName>
        <fullName evidence="2">Uncharacterized protein</fullName>
    </submittedName>
</protein>
<evidence type="ECO:0000256" key="1">
    <source>
        <dbReference type="SAM" id="Phobius"/>
    </source>
</evidence>
<feature type="transmembrane region" description="Helical" evidence="1">
    <location>
        <begin position="50"/>
        <end position="77"/>
    </location>
</feature>
<feature type="transmembrane region" description="Helical" evidence="1">
    <location>
        <begin position="162"/>
        <end position="188"/>
    </location>
</feature>
<keyword evidence="1" id="KW-0472">Membrane</keyword>
<sequence>MHGFSSYTHPRTRSQSRPAMLPLVVTRPAPKIPAGLSVTSHGVKGYLKGLWTYVILGAISTTMLGIFSILVFCATIVLARKGLRNRSTLILLGTMYAMYASTMGYWVILVLNAIGYYQAAQAYGLQFHCQCLAASFWNVVDTYPMESTCTHLQFGLSGTMQALTTCVSTIILTVNVGSFLCWSIRLLVVR</sequence>
<dbReference type="AlphaFoldDB" id="A0A371CJ43"/>
<feature type="transmembrane region" description="Helical" evidence="1">
    <location>
        <begin position="89"/>
        <end position="108"/>
    </location>
</feature>
<evidence type="ECO:0000313" key="2">
    <source>
        <dbReference type="EMBL" id="RDX40293.1"/>
    </source>
</evidence>
<dbReference type="EMBL" id="KZ857567">
    <property type="protein sequence ID" value="RDX40293.1"/>
    <property type="molecule type" value="Genomic_DNA"/>
</dbReference>
<reference evidence="2 3" key="1">
    <citation type="journal article" date="2018" name="Biotechnol. Biofuels">
        <title>Integrative visual omics of the white-rot fungus Polyporus brumalis exposes the biotechnological potential of its oxidative enzymes for delignifying raw plant biomass.</title>
        <authorList>
            <person name="Miyauchi S."/>
            <person name="Rancon A."/>
            <person name="Drula E."/>
            <person name="Hage H."/>
            <person name="Chaduli D."/>
            <person name="Favel A."/>
            <person name="Grisel S."/>
            <person name="Henrissat B."/>
            <person name="Herpoel-Gimbert I."/>
            <person name="Ruiz-Duenas F.J."/>
            <person name="Chevret D."/>
            <person name="Hainaut M."/>
            <person name="Lin J."/>
            <person name="Wang M."/>
            <person name="Pangilinan J."/>
            <person name="Lipzen A."/>
            <person name="Lesage-Meessen L."/>
            <person name="Navarro D."/>
            <person name="Riley R."/>
            <person name="Grigoriev I.V."/>
            <person name="Zhou S."/>
            <person name="Raouche S."/>
            <person name="Rosso M.N."/>
        </authorList>
    </citation>
    <scope>NUCLEOTIDE SEQUENCE [LARGE SCALE GENOMIC DNA]</scope>
    <source>
        <strain evidence="2 3">BRFM 1820</strain>
    </source>
</reference>
<keyword evidence="1" id="KW-0812">Transmembrane</keyword>
<evidence type="ECO:0000313" key="3">
    <source>
        <dbReference type="Proteomes" id="UP000256964"/>
    </source>
</evidence>